<evidence type="ECO:0000313" key="5">
    <source>
        <dbReference type="Proteomes" id="UP000078468"/>
    </source>
</evidence>
<dbReference type="GO" id="GO:0015833">
    <property type="term" value="P:peptide transport"/>
    <property type="evidence" value="ECO:0007669"/>
    <property type="project" value="TreeGrafter"/>
</dbReference>
<organism evidence="4 5">
    <name type="scientific">Streptomyces parvulus</name>
    <dbReference type="NCBI Taxonomy" id="146923"/>
    <lineage>
        <taxon>Bacteria</taxon>
        <taxon>Bacillati</taxon>
        <taxon>Actinomycetota</taxon>
        <taxon>Actinomycetes</taxon>
        <taxon>Kitasatosporales</taxon>
        <taxon>Streptomycetaceae</taxon>
        <taxon>Streptomyces</taxon>
    </lineage>
</organism>
<dbReference type="Gene3D" id="3.10.105.10">
    <property type="entry name" value="Dipeptide-binding Protein, Domain 3"/>
    <property type="match status" value="1"/>
</dbReference>
<dbReference type="GO" id="GO:1904680">
    <property type="term" value="F:peptide transmembrane transporter activity"/>
    <property type="evidence" value="ECO:0007669"/>
    <property type="project" value="TreeGrafter"/>
</dbReference>
<sequence>MERIDQGRTMDRSRPTRRHVLRTGGLLLGALGAPALLSACGTTAAADRAGNVLRVSQPGDPKTLDPQKQGDMVSMNVLINMFDTLTTRGRDNRLHPRLALSWKATDARTWRFTLRPGVTFHNGETCDARAVAFSIERLLDPATKSPIVELRFVKGVTVVDRLTVDIHTTVHDPILPAKLSLFGGVVVPPRHLAEAGDAEFAEHPVGTGPFTHVSWQRDHELRMRAYDGHWNGRPAVDGLVFSPAPNASSSLAALQSGGVDLVAGLTPDAAQQLEGYGGVSLDGHTGIRTAYLSLNTLERGPLQDRRVRQALNHAIDVPLLIKAVLGGKATETPALVPRGAFGFDPSVKPFTRSVDTARRLLAEAGHPHGFSTAITASNVDANVAEALAGLLAKAGVDARVDLLDPGTYSARLTSDNRGALGPVYLAASTVWTMDGASIVQSNVRSDRRQSRWHSAEADRLIDLEELSEDPAARARALSDLQRLMREEAPFVFLYQIDNIFARNDRPRWTPGSAGVLAMESAQVSR</sequence>
<dbReference type="InterPro" id="IPR030678">
    <property type="entry name" value="Peptide/Ni-bd"/>
</dbReference>
<evidence type="ECO:0000256" key="3">
    <source>
        <dbReference type="ARBA" id="ARBA00022729"/>
    </source>
</evidence>
<dbReference type="InterPro" id="IPR039424">
    <property type="entry name" value="SBP_5"/>
</dbReference>
<accession>A0A191USJ7</accession>
<evidence type="ECO:0000256" key="2">
    <source>
        <dbReference type="ARBA" id="ARBA00022448"/>
    </source>
</evidence>
<gene>
    <name evidence="4" type="ORF">Spa2297_01025</name>
</gene>
<evidence type="ECO:0000313" key="4">
    <source>
        <dbReference type="EMBL" id="ANJ05681.1"/>
    </source>
</evidence>
<protein>
    <submittedName>
        <fullName evidence="4">ABC transporter substrate-binding protein</fullName>
    </submittedName>
</protein>
<dbReference type="AlphaFoldDB" id="A0A191USJ7"/>
<dbReference type="CDD" id="cd08498">
    <property type="entry name" value="PBP2_NikA_DppA_OppA_like_2"/>
    <property type="match status" value="1"/>
</dbReference>
<dbReference type="Pfam" id="PF00496">
    <property type="entry name" value="SBP_bac_5"/>
    <property type="match status" value="1"/>
</dbReference>
<dbReference type="Proteomes" id="UP000078468">
    <property type="component" value="Chromosome"/>
</dbReference>
<name>A0A191USJ7_9ACTN</name>
<dbReference type="PROSITE" id="PS51318">
    <property type="entry name" value="TAT"/>
    <property type="match status" value="1"/>
</dbReference>
<dbReference type="PANTHER" id="PTHR30290:SF9">
    <property type="entry name" value="OLIGOPEPTIDE-BINDING PROTEIN APPA"/>
    <property type="match status" value="1"/>
</dbReference>
<dbReference type="EMBL" id="CP015866">
    <property type="protein sequence ID" value="ANJ05681.1"/>
    <property type="molecule type" value="Genomic_DNA"/>
</dbReference>
<dbReference type="InterPro" id="IPR006311">
    <property type="entry name" value="TAT_signal"/>
</dbReference>
<keyword evidence="2" id="KW-0813">Transport</keyword>
<dbReference type="GO" id="GO:0043190">
    <property type="term" value="C:ATP-binding cassette (ABC) transporter complex"/>
    <property type="evidence" value="ECO:0007669"/>
    <property type="project" value="InterPro"/>
</dbReference>
<dbReference type="SUPFAM" id="SSF53850">
    <property type="entry name" value="Periplasmic binding protein-like II"/>
    <property type="match status" value="1"/>
</dbReference>
<evidence type="ECO:0000256" key="1">
    <source>
        <dbReference type="ARBA" id="ARBA00005695"/>
    </source>
</evidence>
<dbReference type="GO" id="GO:0042597">
    <property type="term" value="C:periplasmic space"/>
    <property type="evidence" value="ECO:0007669"/>
    <property type="project" value="UniProtKB-ARBA"/>
</dbReference>
<dbReference type="Gene3D" id="3.40.190.10">
    <property type="entry name" value="Periplasmic binding protein-like II"/>
    <property type="match status" value="1"/>
</dbReference>
<dbReference type="PIRSF" id="PIRSF002741">
    <property type="entry name" value="MppA"/>
    <property type="match status" value="1"/>
</dbReference>
<keyword evidence="3" id="KW-0732">Signal</keyword>
<dbReference type="Gene3D" id="3.90.76.10">
    <property type="entry name" value="Dipeptide-binding Protein, Domain 1"/>
    <property type="match status" value="1"/>
</dbReference>
<comment type="similarity">
    <text evidence="1">Belongs to the bacterial solute-binding protein 5 family.</text>
</comment>
<dbReference type="PANTHER" id="PTHR30290">
    <property type="entry name" value="PERIPLASMIC BINDING COMPONENT OF ABC TRANSPORTER"/>
    <property type="match status" value="1"/>
</dbReference>
<dbReference type="KEGG" id="spav:Spa2297_01025"/>
<dbReference type="RefSeq" id="WP_064726058.1">
    <property type="nucleotide sequence ID" value="NZ_BMRX01000031.1"/>
</dbReference>
<dbReference type="InterPro" id="IPR000914">
    <property type="entry name" value="SBP_5_dom"/>
</dbReference>
<proteinExistence type="inferred from homology"/>
<reference evidence="4 5" key="1">
    <citation type="submission" date="2016-05" db="EMBL/GenBank/DDBJ databases">
        <title>Non-Contiguous Finished Genome Sequence of Streptomyces parvulus 2297 Integrated Site-Specifically with Actinophage R4.</title>
        <authorList>
            <person name="Nishizawa T."/>
            <person name="Miura T."/>
            <person name="Harada C."/>
            <person name="Guo Y."/>
            <person name="Narisawa K."/>
            <person name="Ohta H."/>
            <person name="Takahashi H."/>
            <person name="Shirai M."/>
        </authorList>
    </citation>
    <scope>NUCLEOTIDE SEQUENCE [LARGE SCALE GENOMIC DNA]</scope>
    <source>
        <strain evidence="4 5">2297</strain>
    </source>
</reference>
<dbReference type="GeneID" id="91303446"/>